<keyword evidence="2" id="KW-0812">Transmembrane</keyword>
<sequence>MKRIAKWVFGGLALLVMLPLLAVAGGLVWVNTEGGRESLARLAAAQVPGLTIEGLHGPLPGHPGVARVTMADEQGVWLVLEDARIDLDLLALARRSVRIKVIEAARVVMERPPAAGDTPPEPTQPGETVLPQLPSLPVTVELDRLAIDRLELGEALLGQTAAFSAGGNARLAAGALHANLDLRRLDREGGATLALALTPAEDRLSAKLAAREAAGGLGPTLAGFPDQPLALDLTLDGPASGAALTLRGGLGPDIAITADGTIRARPDGALGATLRGAVRAAPLLPPDAAPLATPLTFALDADMAANQRVALRELALQLPAGTATATGTAALATEALDLRLVLDLAASTRFGALLPVGLAWQGVHAEAAIGGTIGRPTIDLTATPAGFATGVAQADAVLGPTPRLALKAALPGPELDLRLEGAEGRLTAAGSLAEPIALDATLSLPRLAVLGGGSEGALEARVQASGKLTDPDLVVTARSGRIAVAGRVLEGLALDATIATPATAPRGTATLDGKLDGLPLALAFRGQPEGSMVRIEQGEARLGPATLTATGMLDPAGPVFDGEARLEASDLAPLGRLAGQPGLGGRLSLTATLTPRDGMQGFDAKLDAPRLAYGETAGSLQATVAGTPVALDWTLQGRAPEGSVEGRGRVSQIEGGWRLALAALEARAMEESLRLAAPTQVTLGGDGGVELAPLALQIGRGGQLRASGRWGPERADITATLTALPLAIAERLAPDVKPRGTLAAELRATGPVAKPELRLTLNGEGLGAGADWAQGLPALGLRAEANLNGTAVTARAELAAGPAGTLTATARLPEGFGPTASLAATLDGGLNIAPLAQPFLAAGADRVAGRLAVALRAEGTVGAPRFGGRAMLSGGDYRNAALGVRLRDITGMLTGDGTRLVIEQLRARTAGNGSITVSGTVDAGAPGFPADITIAARNAQPVASDLVTATIGADLKVTGPLTGGGQVAGEVRIQQAEIRVPQTLPTSVPTLENVRHRGRAAPGVLPPPRPAAPPSGPPAPPLGLAVKLVAPRGVFIRGRGIDVELGGSIDIGGTVAAPVPNGSLTLRRGTLDVLARRLNFQRGSISFASGTLMPQLDLAAQATARATTITVSVSGSPAAPEVKFSSSPELPQDEILARLLFDRATSNLSPFEIAQLAQALAQLTGIGGGGASPLDKVRSALGLDRLGVSGGEGSTGASVEAGRYVAPGVYLGVRQGTHGGQTGVGVQVEITPNLKLEGQTATGPAGDRVGLSYEFEY</sequence>
<dbReference type="AlphaFoldDB" id="A0A9X0R026"/>
<reference evidence="7" key="1">
    <citation type="submission" date="2020-08" db="EMBL/GenBank/DDBJ databases">
        <authorList>
            <person name="Hu Y."/>
            <person name="Nguyen S.V."/>
            <person name="Li F."/>
            <person name="Fanning S."/>
        </authorList>
    </citation>
    <scope>NUCLEOTIDE SEQUENCE</scope>
    <source>
        <strain evidence="7">SYSU D8009</strain>
    </source>
</reference>
<dbReference type="GO" id="GO:0005886">
    <property type="term" value="C:plasma membrane"/>
    <property type="evidence" value="ECO:0007669"/>
    <property type="project" value="InterPro"/>
</dbReference>
<evidence type="ECO:0000313" key="8">
    <source>
        <dbReference type="Proteomes" id="UP000600101"/>
    </source>
</evidence>
<dbReference type="Pfam" id="PF04357">
    <property type="entry name" value="TamB"/>
    <property type="match status" value="1"/>
</dbReference>
<keyword evidence="4" id="KW-0472">Membrane</keyword>
<dbReference type="RefSeq" id="WP_186771612.1">
    <property type="nucleotide sequence ID" value="NZ_JACOMF010000019.1"/>
</dbReference>
<accession>A0A9X0R026</accession>
<gene>
    <name evidence="7" type="ORF">H7965_16100</name>
</gene>
<dbReference type="GO" id="GO:0097347">
    <property type="term" value="C:TAM protein secretion complex"/>
    <property type="evidence" value="ECO:0007669"/>
    <property type="project" value="TreeGrafter"/>
</dbReference>
<proteinExistence type="predicted"/>
<evidence type="ECO:0000256" key="4">
    <source>
        <dbReference type="ARBA" id="ARBA00023136"/>
    </source>
</evidence>
<evidence type="ECO:0000256" key="3">
    <source>
        <dbReference type="ARBA" id="ARBA00022989"/>
    </source>
</evidence>
<dbReference type="InterPro" id="IPR007452">
    <property type="entry name" value="TamB_C"/>
</dbReference>
<dbReference type="EMBL" id="JACOMF010000019">
    <property type="protein sequence ID" value="MBC4016845.1"/>
    <property type="molecule type" value="Genomic_DNA"/>
</dbReference>
<dbReference type="PANTHER" id="PTHR36985">
    <property type="entry name" value="TRANSLOCATION AND ASSEMBLY MODULE SUBUNIT TAMB"/>
    <property type="match status" value="1"/>
</dbReference>
<feature type="region of interest" description="Disordered" evidence="5">
    <location>
        <begin position="112"/>
        <end position="131"/>
    </location>
</feature>
<evidence type="ECO:0000256" key="2">
    <source>
        <dbReference type="ARBA" id="ARBA00022692"/>
    </source>
</evidence>
<evidence type="ECO:0000259" key="6">
    <source>
        <dbReference type="Pfam" id="PF04357"/>
    </source>
</evidence>
<comment type="subcellular location">
    <subcellularLocation>
        <location evidence="1">Membrane</location>
        <topology evidence="1">Single-pass membrane protein</topology>
    </subcellularLocation>
</comment>
<keyword evidence="3" id="KW-1133">Transmembrane helix</keyword>
<organism evidence="7 8">
    <name type="scientific">Siccirubricoccus deserti</name>
    <dbReference type="NCBI Taxonomy" id="2013562"/>
    <lineage>
        <taxon>Bacteria</taxon>
        <taxon>Pseudomonadati</taxon>
        <taxon>Pseudomonadota</taxon>
        <taxon>Alphaproteobacteria</taxon>
        <taxon>Acetobacterales</taxon>
        <taxon>Roseomonadaceae</taxon>
        <taxon>Siccirubricoccus</taxon>
    </lineage>
</organism>
<dbReference type="Proteomes" id="UP000600101">
    <property type="component" value="Unassembled WGS sequence"/>
</dbReference>
<keyword evidence="8" id="KW-1185">Reference proteome</keyword>
<dbReference type="GO" id="GO:0009306">
    <property type="term" value="P:protein secretion"/>
    <property type="evidence" value="ECO:0007669"/>
    <property type="project" value="InterPro"/>
</dbReference>
<dbReference type="PANTHER" id="PTHR36985:SF1">
    <property type="entry name" value="TRANSLOCATION AND ASSEMBLY MODULE SUBUNIT TAMB"/>
    <property type="match status" value="1"/>
</dbReference>
<name>A0A9X0R026_9PROT</name>
<evidence type="ECO:0000256" key="1">
    <source>
        <dbReference type="ARBA" id="ARBA00004167"/>
    </source>
</evidence>
<evidence type="ECO:0000313" key="7">
    <source>
        <dbReference type="EMBL" id="MBC4016845.1"/>
    </source>
</evidence>
<protein>
    <submittedName>
        <fullName evidence="7">Translocation/assembly module TamB domain-containing protein</fullName>
    </submittedName>
</protein>
<evidence type="ECO:0000256" key="5">
    <source>
        <dbReference type="SAM" id="MobiDB-lite"/>
    </source>
</evidence>
<feature type="domain" description="Translocation and assembly module TamB C-terminal" evidence="6">
    <location>
        <begin position="903"/>
        <end position="1257"/>
    </location>
</feature>
<comment type="caution">
    <text evidence="7">The sequence shown here is derived from an EMBL/GenBank/DDBJ whole genome shotgun (WGS) entry which is preliminary data.</text>
</comment>